<protein>
    <recommendedName>
        <fullName evidence="4">DUF4157 domain-containing protein</fullName>
    </recommendedName>
</protein>
<organism evidence="2 3">
    <name type="scientific">Anatilimnocola aggregata</name>
    <dbReference type="NCBI Taxonomy" id="2528021"/>
    <lineage>
        <taxon>Bacteria</taxon>
        <taxon>Pseudomonadati</taxon>
        <taxon>Planctomycetota</taxon>
        <taxon>Planctomycetia</taxon>
        <taxon>Pirellulales</taxon>
        <taxon>Pirellulaceae</taxon>
        <taxon>Anatilimnocola</taxon>
    </lineage>
</organism>
<dbReference type="AlphaFoldDB" id="A0A517YNM8"/>
<dbReference type="KEGG" id="aagg:ETAA8_69810"/>
<reference evidence="2 3" key="1">
    <citation type="submission" date="2019-02" db="EMBL/GenBank/DDBJ databases">
        <title>Deep-cultivation of Planctomycetes and their phenomic and genomic characterization uncovers novel biology.</title>
        <authorList>
            <person name="Wiegand S."/>
            <person name="Jogler M."/>
            <person name="Boedeker C."/>
            <person name="Pinto D."/>
            <person name="Vollmers J."/>
            <person name="Rivas-Marin E."/>
            <person name="Kohn T."/>
            <person name="Peeters S.H."/>
            <person name="Heuer A."/>
            <person name="Rast P."/>
            <person name="Oberbeckmann S."/>
            <person name="Bunk B."/>
            <person name="Jeske O."/>
            <person name="Meyerdierks A."/>
            <person name="Storesund J.E."/>
            <person name="Kallscheuer N."/>
            <person name="Luecker S."/>
            <person name="Lage O.M."/>
            <person name="Pohl T."/>
            <person name="Merkel B.J."/>
            <person name="Hornburger P."/>
            <person name="Mueller R.-W."/>
            <person name="Bruemmer F."/>
            <person name="Labrenz M."/>
            <person name="Spormann A.M."/>
            <person name="Op den Camp H."/>
            <person name="Overmann J."/>
            <person name="Amann R."/>
            <person name="Jetten M.S.M."/>
            <person name="Mascher T."/>
            <person name="Medema M.H."/>
            <person name="Devos D.P."/>
            <person name="Kaster A.-K."/>
            <person name="Ovreas L."/>
            <person name="Rohde M."/>
            <person name="Galperin M.Y."/>
            <person name="Jogler C."/>
        </authorList>
    </citation>
    <scope>NUCLEOTIDE SEQUENCE [LARGE SCALE GENOMIC DNA]</scope>
    <source>
        <strain evidence="2 3">ETA_A8</strain>
    </source>
</reference>
<dbReference type="Proteomes" id="UP000315017">
    <property type="component" value="Chromosome"/>
</dbReference>
<feature type="chain" id="PRO_5022143666" description="DUF4157 domain-containing protein" evidence="1">
    <location>
        <begin position="23"/>
        <end position="334"/>
    </location>
</feature>
<keyword evidence="3" id="KW-1185">Reference proteome</keyword>
<dbReference type="OrthoDB" id="9204554at2"/>
<feature type="signal peptide" evidence="1">
    <location>
        <begin position="1"/>
        <end position="22"/>
    </location>
</feature>
<name>A0A517YNM8_9BACT</name>
<keyword evidence="1" id="KW-0732">Signal</keyword>
<evidence type="ECO:0000313" key="2">
    <source>
        <dbReference type="EMBL" id="QDU31821.1"/>
    </source>
</evidence>
<sequence precursor="true">MKLPLLVLLATLVSLAPTKLIADERPAVEAPLASLELTAGTSLVFAEPAAAREVLLADDDYSRRLSRFDLQARLQTDRAVTKDDWKKLVTEQVVDWTPVEREKISKVVESLRPKLAPYRLRLPKEVLLIRTTGKEEGEAAYTRGNSIILPSKVLRYPSPQFDALILHELFHVLSRHDAATRHALYKIVGFTVRDEIEIPASLEERRITNPDAPRLDSFIELKNDEQQVTAVPIIYATPKDYDAKIGGTFFRYVTFKLLVVDKVDGKWQPRLRGDQPVVLDPAKVTSFHDQIGKNTNYIIHPDEILADNFVHLIQRIPNLATPRIVEQMADVLKP</sequence>
<evidence type="ECO:0000256" key="1">
    <source>
        <dbReference type="SAM" id="SignalP"/>
    </source>
</evidence>
<evidence type="ECO:0008006" key="4">
    <source>
        <dbReference type="Google" id="ProtNLM"/>
    </source>
</evidence>
<proteinExistence type="predicted"/>
<gene>
    <name evidence="2" type="ORF">ETAA8_69810</name>
</gene>
<evidence type="ECO:0000313" key="3">
    <source>
        <dbReference type="Proteomes" id="UP000315017"/>
    </source>
</evidence>
<dbReference type="EMBL" id="CP036274">
    <property type="protein sequence ID" value="QDU31821.1"/>
    <property type="molecule type" value="Genomic_DNA"/>
</dbReference>
<dbReference type="RefSeq" id="WP_145099597.1">
    <property type="nucleotide sequence ID" value="NZ_CP036274.1"/>
</dbReference>
<accession>A0A517YNM8</accession>